<reference evidence="8 9" key="1">
    <citation type="submission" date="2018-10" db="EMBL/GenBank/DDBJ databases">
        <title>Sequencing the genomes of 1000 actinobacteria strains.</title>
        <authorList>
            <person name="Klenk H.-P."/>
        </authorList>
    </citation>
    <scope>NUCLEOTIDE SEQUENCE [LARGE SCALE GENOMIC DNA]</scope>
    <source>
        <strain evidence="8 9">DSM 43800</strain>
    </source>
</reference>
<evidence type="ECO:0000313" key="9">
    <source>
        <dbReference type="Proteomes" id="UP000282084"/>
    </source>
</evidence>
<dbReference type="Pfam" id="PF00355">
    <property type="entry name" value="Rieske"/>
    <property type="match status" value="1"/>
</dbReference>
<keyword evidence="2" id="KW-0479">Metal-binding</keyword>
<dbReference type="Proteomes" id="UP000282084">
    <property type="component" value="Unassembled WGS sequence"/>
</dbReference>
<keyword evidence="4" id="KW-0411">Iron-sulfur</keyword>
<dbReference type="CDD" id="cd03467">
    <property type="entry name" value="Rieske"/>
    <property type="match status" value="1"/>
</dbReference>
<dbReference type="InterPro" id="IPR036922">
    <property type="entry name" value="Rieske_2Fe-2S_sf"/>
</dbReference>
<feature type="domain" description="Rieske" evidence="7">
    <location>
        <begin position="50"/>
        <end position="143"/>
    </location>
</feature>
<feature type="signal peptide" evidence="6">
    <location>
        <begin position="1"/>
        <end position="16"/>
    </location>
</feature>
<evidence type="ECO:0000259" key="7">
    <source>
        <dbReference type="PROSITE" id="PS51296"/>
    </source>
</evidence>
<comment type="caution">
    <text evidence="8">The sequence shown here is derived from an EMBL/GenBank/DDBJ whole genome shotgun (WGS) entry which is preliminary data.</text>
</comment>
<evidence type="ECO:0000256" key="2">
    <source>
        <dbReference type="ARBA" id="ARBA00022723"/>
    </source>
</evidence>
<keyword evidence="3" id="KW-0408">Iron</keyword>
<evidence type="ECO:0000256" key="4">
    <source>
        <dbReference type="ARBA" id="ARBA00023014"/>
    </source>
</evidence>
<dbReference type="EMBL" id="RBXO01000001">
    <property type="protein sequence ID" value="RKT56371.1"/>
    <property type="molecule type" value="Genomic_DNA"/>
</dbReference>
<keyword evidence="1" id="KW-0001">2Fe-2S</keyword>
<gene>
    <name evidence="8" type="ORF">C8E97_5070</name>
</gene>
<evidence type="ECO:0000256" key="1">
    <source>
        <dbReference type="ARBA" id="ARBA00022714"/>
    </source>
</evidence>
<sequence length="144" mass="13523">MLCGVLVALAVPGGLAACGTAPTTSTPPAGTTGTTGGGATPTSSGGRAGEGVVSLSEVPDGGGVVVEADGRQLVVTRTGDTVKAFDASCPHAGTAVGAPSGGTITCPNHGSQFNAADGAVKKGPATRGLTAVPVAVEGDRVVLS</sequence>
<dbReference type="SUPFAM" id="SSF50022">
    <property type="entry name" value="ISP domain"/>
    <property type="match status" value="1"/>
</dbReference>
<dbReference type="AlphaFoldDB" id="A0A495W3S6"/>
<keyword evidence="9" id="KW-1185">Reference proteome</keyword>
<proteinExistence type="predicted"/>
<accession>A0A495W3S6</accession>
<dbReference type="GO" id="GO:0046872">
    <property type="term" value="F:metal ion binding"/>
    <property type="evidence" value="ECO:0007669"/>
    <property type="project" value="UniProtKB-KW"/>
</dbReference>
<evidence type="ECO:0000256" key="6">
    <source>
        <dbReference type="SAM" id="SignalP"/>
    </source>
</evidence>
<organism evidence="8 9">
    <name type="scientific">Saccharothrix australiensis</name>
    <dbReference type="NCBI Taxonomy" id="2072"/>
    <lineage>
        <taxon>Bacteria</taxon>
        <taxon>Bacillati</taxon>
        <taxon>Actinomycetota</taxon>
        <taxon>Actinomycetes</taxon>
        <taxon>Pseudonocardiales</taxon>
        <taxon>Pseudonocardiaceae</taxon>
        <taxon>Saccharothrix</taxon>
    </lineage>
</organism>
<evidence type="ECO:0000256" key="3">
    <source>
        <dbReference type="ARBA" id="ARBA00023004"/>
    </source>
</evidence>
<dbReference type="Gene3D" id="2.102.10.10">
    <property type="entry name" value="Rieske [2Fe-2S] iron-sulphur domain"/>
    <property type="match status" value="1"/>
</dbReference>
<evidence type="ECO:0000256" key="5">
    <source>
        <dbReference type="SAM" id="MobiDB-lite"/>
    </source>
</evidence>
<dbReference type="GO" id="GO:0051537">
    <property type="term" value="F:2 iron, 2 sulfur cluster binding"/>
    <property type="evidence" value="ECO:0007669"/>
    <property type="project" value="UniProtKB-KW"/>
</dbReference>
<dbReference type="GO" id="GO:0016705">
    <property type="term" value="F:oxidoreductase activity, acting on paired donors, with incorporation or reduction of molecular oxygen"/>
    <property type="evidence" value="ECO:0007669"/>
    <property type="project" value="UniProtKB-ARBA"/>
</dbReference>
<feature type="chain" id="PRO_5038467234" evidence="6">
    <location>
        <begin position="17"/>
        <end position="144"/>
    </location>
</feature>
<name>A0A495W3S6_9PSEU</name>
<evidence type="ECO:0000313" key="8">
    <source>
        <dbReference type="EMBL" id="RKT56371.1"/>
    </source>
</evidence>
<keyword evidence="6" id="KW-0732">Signal</keyword>
<protein>
    <submittedName>
        <fullName evidence="8">Nitrite reductase/ring-hydroxylating ferredoxin subunit</fullName>
    </submittedName>
</protein>
<dbReference type="InterPro" id="IPR017941">
    <property type="entry name" value="Rieske_2Fe-2S"/>
</dbReference>
<feature type="region of interest" description="Disordered" evidence="5">
    <location>
        <begin position="24"/>
        <end position="51"/>
    </location>
</feature>
<dbReference type="PROSITE" id="PS51296">
    <property type="entry name" value="RIESKE"/>
    <property type="match status" value="1"/>
</dbReference>
<dbReference type="GO" id="GO:0004497">
    <property type="term" value="F:monooxygenase activity"/>
    <property type="evidence" value="ECO:0007669"/>
    <property type="project" value="UniProtKB-ARBA"/>
</dbReference>